<dbReference type="AlphaFoldDB" id="A0AA37BBY8"/>
<comment type="caution">
    <text evidence="3">The sequence shown here is derived from an EMBL/GenBank/DDBJ whole genome shotgun (WGS) entry which is preliminary data.</text>
</comment>
<name>A0AA37BBY8_9ACTN</name>
<keyword evidence="2" id="KW-1133">Transmembrane helix</keyword>
<reference evidence="3" key="2">
    <citation type="submission" date="2022-09" db="EMBL/GenBank/DDBJ databases">
        <authorList>
            <person name="Sun Q."/>
            <person name="Ohkuma M."/>
        </authorList>
    </citation>
    <scope>NUCLEOTIDE SEQUENCE</scope>
    <source>
        <strain evidence="3">JCM 3093</strain>
    </source>
</reference>
<proteinExistence type="predicted"/>
<evidence type="ECO:0000313" key="3">
    <source>
        <dbReference type="EMBL" id="GGK45711.1"/>
    </source>
</evidence>
<evidence type="ECO:0000256" key="2">
    <source>
        <dbReference type="SAM" id="Phobius"/>
    </source>
</evidence>
<reference evidence="3" key="1">
    <citation type="journal article" date="2014" name="Int. J. Syst. Evol. Microbiol.">
        <title>Complete genome sequence of Corynebacterium casei LMG S-19264T (=DSM 44701T), isolated from a smear-ripened cheese.</title>
        <authorList>
            <consortium name="US DOE Joint Genome Institute (JGI-PGF)"/>
            <person name="Walter F."/>
            <person name="Albersmeier A."/>
            <person name="Kalinowski J."/>
            <person name="Ruckert C."/>
        </authorList>
    </citation>
    <scope>NUCLEOTIDE SEQUENCE</scope>
    <source>
        <strain evidence="3">JCM 3093</strain>
    </source>
</reference>
<feature type="transmembrane region" description="Helical" evidence="2">
    <location>
        <begin position="127"/>
        <end position="149"/>
    </location>
</feature>
<feature type="region of interest" description="Disordered" evidence="1">
    <location>
        <begin position="1"/>
        <end position="31"/>
    </location>
</feature>
<dbReference type="EMBL" id="BMQD01000001">
    <property type="protein sequence ID" value="GGK45711.1"/>
    <property type="molecule type" value="Genomic_DNA"/>
</dbReference>
<evidence type="ECO:0000313" key="4">
    <source>
        <dbReference type="Proteomes" id="UP000627984"/>
    </source>
</evidence>
<keyword evidence="2" id="KW-0812">Transmembrane</keyword>
<sequence>MGPAPVRVRRTRTGAEGASPAHRPSPAGESAVCPCRQRPARALCSPLMNPLSRFLQVSFILLGFVFLGLAVLRAGDFGDSDNVALESSSALIWDCKPKGASDPGEQRCESVKPLDIRLIGEVDNEDFQYAVVFGLIGIGMQAAAAAVAAGARRAPGPGTAAVPGPGAPMPTDQGPYGPPPGPVPGPVPSGR</sequence>
<feature type="compositionally biased region" description="Low complexity" evidence="1">
    <location>
        <begin position="153"/>
        <end position="164"/>
    </location>
</feature>
<organism evidence="3 4">
    <name type="scientific">Planomonospora parontospora</name>
    <dbReference type="NCBI Taxonomy" id="58119"/>
    <lineage>
        <taxon>Bacteria</taxon>
        <taxon>Bacillati</taxon>
        <taxon>Actinomycetota</taxon>
        <taxon>Actinomycetes</taxon>
        <taxon>Streptosporangiales</taxon>
        <taxon>Streptosporangiaceae</taxon>
        <taxon>Planomonospora</taxon>
    </lineage>
</organism>
<accession>A0AA37BBY8</accession>
<gene>
    <name evidence="3" type="ORF">GCM10010126_01610</name>
</gene>
<feature type="transmembrane region" description="Helical" evidence="2">
    <location>
        <begin position="54"/>
        <end position="72"/>
    </location>
</feature>
<evidence type="ECO:0000256" key="1">
    <source>
        <dbReference type="SAM" id="MobiDB-lite"/>
    </source>
</evidence>
<protein>
    <submittedName>
        <fullName evidence="3">Uncharacterized protein</fullName>
    </submittedName>
</protein>
<feature type="region of interest" description="Disordered" evidence="1">
    <location>
        <begin position="153"/>
        <end position="191"/>
    </location>
</feature>
<dbReference type="Proteomes" id="UP000627984">
    <property type="component" value="Unassembled WGS sequence"/>
</dbReference>
<keyword evidence="2" id="KW-0472">Membrane</keyword>
<feature type="compositionally biased region" description="Pro residues" evidence="1">
    <location>
        <begin position="176"/>
        <end position="191"/>
    </location>
</feature>